<dbReference type="PIRSF" id="PIRSF035170">
    <property type="entry name" value="HD_phosphohydro"/>
    <property type="match status" value="1"/>
</dbReference>
<dbReference type="RefSeq" id="WP_166657620.1">
    <property type="nucleotide sequence ID" value="NZ_SOAU01000001.1"/>
</dbReference>
<reference evidence="2 3" key="1">
    <citation type="submission" date="2019-03" db="EMBL/GenBank/DDBJ databases">
        <title>Sequencing the genomes of 1000 actinobacteria strains.</title>
        <authorList>
            <person name="Klenk H.-P."/>
        </authorList>
    </citation>
    <scope>NUCLEOTIDE SEQUENCE [LARGE SCALE GENOMIC DNA]</scope>
    <source>
        <strain evidence="2 3">DSM 18936</strain>
    </source>
</reference>
<dbReference type="InterPro" id="IPR006674">
    <property type="entry name" value="HD_domain"/>
</dbReference>
<name>A0A4V3EJL6_9ACTN</name>
<evidence type="ECO:0000313" key="2">
    <source>
        <dbReference type="EMBL" id="TDT17578.1"/>
    </source>
</evidence>
<keyword evidence="2" id="KW-0378">Hydrolase</keyword>
<dbReference type="InterPro" id="IPR009218">
    <property type="entry name" value="HD_phosphohydro"/>
</dbReference>
<dbReference type="Gene3D" id="1.10.3210.10">
    <property type="entry name" value="Hypothetical protein af1432"/>
    <property type="match status" value="1"/>
</dbReference>
<dbReference type="Proteomes" id="UP000294558">
    <property type="component" value="Unassembled WGS sequence"/>
</dbReference>
<dbReference type="GO" id="GO:0016787">
    <property type="term" value="F:hydrolase activity"/>
    <property type="evidence" value="ECO:0007669"/>
    <property type="project" value="UniProtKB-KW"/>
</dbReference>
<gene>
    <name evidence="2" type="ORF">BDK89_3189</name>
</gene>
<dbReference type="Pfam" id="PF01966">
    <property type="entry name" value="HD"/>
    <property type="match status" value="1"/>
</dbReference>
<proteinExistence type="predicted"/>
<sequence length="226" mass="24729">MSGDERELHLAWLRHVGIGADAEHWFDTVMGAHRAEGRHYHTARHVRWVVQHVRTLAPAADVADADLDIVVAAAFFHDVVYDPTASDNETASAAMARRALTDLGWPPEPTERAATMIEATANHGADCVDRATCVMLAADLGVLAAEPGAYSDYVRNVRKEYGHLDDASWRAGRTAFVRSMLERASIFPASLRLEQWEKRARANFTAELAAMQPLSGGDGESDAPEP</sequence>
<dbReference type="PANTHER" id="PTHR21174">
    <property type="match status" value="1"/>
</dbReference>
<accession>A0A4V3EJL6</accession>
<dbReference type="PANTHER" id="PTHR21174:SF0">
    <property type="entry name" value="HD PHOSPHOHYDROLASE FAMILY PROTEIN-RELATED"/>
    <property type="match status" value="1"/>
</dbReference>
<organism evidence="2 3">
    <name type="scientific">Ilumatobacter fluminis</name>
    <dbReference type="NCBI Taxonomy" id="467091"/>
    <lineage>
        <taxon>Bacteria</taxon>
        <taxon>Bacillati</taxon>
        <taxon>Actinomycetota</taxon>
        <taxon>Acidimicrobiia</taxon>
        <taxon>Acidimicrobiales</taxon>
        <taxon>Ilumatobacteraceae</taxon>
        <taxon>Ilumatobacter</taxon>
    </lineage>
</organism>
<comment type="caution">
    <text evidence="2">The sequence shown here is derived from an EMBL/GenBank/DDBJ whole genome shotgun (WGS) entry which is preliminary data.</text>
</comment>
<dbReference type="SUPFAM" id="SSF109604">
    <property type="entry name" value="HD-domain/PDEase-like"/>
    <property type="match status" value="1"/>
</dbReference>
<protein>
    <submittedName>
        <fullName evidence="2">Putative metal-dependent HD superfamily phosphohydrolase</fullName>
    </submittedName>
</protein>
<feature type="domain" description="HD" evidence="1">
    <location>
        <begin position="43"/>
        <end position="123"/>
    </location>
</feature>
<evidence type="ECO:0000313" key="3">
    <source>
        <dbReference type="Proteomes" id="UP000294558"/>
    </source>
</evidence>
<dbReference type="AlphaFoldDB" id="A0A4V3EJL6"/>
<evidence type="ECO:0000259" key="1">
    <source>
        <dbReference type="Pfam" id="PF01966"/>
    </source>
</evidence>
<keyword evidence="3" id="KW-1185">Reference proteome</keyword>
<dbReference type="EMBL" id="SOAU01000001">
    <property type="protein sequence ID" value="TDT17578.1"/>
    <property type="molecule type" value="Genomic_DNA"/>
</dbReference>